<reference evidence="1" key="1">
    <citation type="submission" date="2019-08" db="EMBL/GenBank/DDBJ databases">
        <authorList>
            <person name="Kucharzyk K."/>
            <person name="Murdoch R.W."/>
            <person name="Higgins S."/>
            <person name="Loffler F."/>
        </authorList>
    </citation>
    <scope>NUCLEOTIDE SEQUENCE</scope>
</reference>
<organism evidence="1">
    <name type="scientific">bioreactor metagenome</name>
    <dbReference type="NCBI Taxonomy" id="1076179"/>
    <lineage>
        <taxon>unclassified sequences</taxon>
        <taxon>metagenomes</taxon>
        <taxon>ecological metagenomes</taxon>
    </lineage>
</organism>
<proteinExistence type="predicted"/>
<sequence length="81" mass="8787">MLNTFFRSPSAINKPNPKRGAAVNALIEFFIRENTLLYTAYMLAILVPSAAVADNMSKGIAPYNEAAILLINTSLLPFIAS</sequence>
<comment type="caution">
    <text evidence="1">The sequence shown here is derived from an EMBL/GenBank/DDBJ whole genome shotgun (WGS) entry which is preliminary data.</text>
</comment>
<accession>A0A645E464</accession>
<evidence type="ECO:0000313" key="1">
    <source>
        <dbReference type="EMBL" id="MPM96305.1"/>
    </source>
</evidence>
<protein>
    <submittedName>
        <fullName evidence="1">Uncharacterized protein</fullName>
    </submittedName>
</protein>
<name>A0A645E464_9ZZZZ</name>
<gene>
    <name evidence="1" type="ORF">SDC9_143463</name>
</gene>
<dbReference type="AlphaFoldDB" id="A0A645E464"/>
<dbReference type="EMBL" id="VSSQ01042691">
    <property type="protein sequence ID" value="MPM96305.1"/>
    <property type="molecule type" value="Genomic_DNA"/>
</dbReference>